<keyword evidence="1" id="KW-0413">Isomerase</keyword>
<comment type="caution">
    <text evidence="1">The sequence shown here is derived from an EMBL/GenBank/DDBJ whole genome shotgun (WGS) entry which is preliminary data.</text>
</comment>
<dbReference type="OrthoDB" id="9814215at2"/>
<sequence length="136" mass="14565">MPHLRCEYSAGLEAHLDMEVLGRTLHTAMAGTGVFPLGGIRVKMHRCSLAMVGDLNPGRGVVNHFLALELSVGAGRDKDVLAEAGRQLFQVAEAVCADQLAAPHFLLSLEIREIDPELSWKANSIHARLAADSANG</sequence>
<dbReference type="AlphaFoldDB" id="A3K0B9"/>
<keyword evidence="2" id="KW-1185">Reference proteome</keyword>
<evidence type="ECO:0000313" key="2">
    <source>
        <dbReference type="Proteomes" id="UP000005713"/>
    </source>
</evidence>
<dbReference type="RefSeq" id="WP_005856729.1">
    <property type="nucleotide sequence ID" value="NZ_AAYA01000003.1"/>
</dbReference>
<reference evidence="1 2" key="1">
    <citation type="submission" date="2006-06" db="EMBL/GenBank/DDBJ databases">
        <authorList>
            <person name="Moran M.A."/>
            <person name="Ferriera S."/>
            <person name="Johnson J."/>
            <person name="Kravitz S."/>
            <person name="Beeson K."/>
            <person name="Sutton G."/>
            <person name="Rogers Y.-H."/>
            <person name="Friedman R."/>
            <person name="Frazier M."/>
            <person name="Venter J.C."/>
        </authorList>
    </citation>
    <scope>NUCLEOTIDE SEQUENCE [LARGE SCALE GENOMIC DNA]</scope>
    <source>
        <strain evidence="1 2">E-37</strain>
    </source>
</reference>
<gene>
    <name evidence="1" type="ORF">SSE37_23369</name>
</gene>
<dbReference type="Pfam" id="PF02962">
    <property type="entry name" value="CHMI"/>
    <property type="match status" value="1"/>
</dbReference>
<dbReference type="InterPro" id="IPR014347">
    <property type="entry name" value="Tautomerase/MIF_sf"/>
</dbReference>
<dbReference type="CDD" id="cd00580">
    <property type="entry name" value="CHMI"/>
    <property type="match status" value="1"/>
</dbReference>
<protein>
    <submittedName>
        <fullName evidence="1">5-carboxymethyl-2-hydroxymuconate isomerase</fullName>
    </submittedName>
</protein>
<dbReference type="GO" id="GO:0008704">
    <property type="term" value="F:5-carboxymethyl-2-hydroxymuconate delta-isomerase activity"/>
    <property type="evidence" value="ECO:0007669"/>
    <property type="project" value="InterPro"/>
</dbReference>
<evidence type="ECO:0000313" key="1">
    <source>
        <dbReference type="EMBL" id="EBA09234.1"/>
    </source>
</evidence>
<dbReference type="eggNOG" id="COG3232">
    <property type="taxonomic scope" value="Bacteria"/>
</dbReference>
<dbReference type="PANTHER" id="PTHR37950:SF1">
    <property type="entry name" value="4-HYDROXYPHENYLACETATE CATABOLISM PROTEIN"/>
    <property type="match status" value="1"/>
</dbReference>
<dbReference type="Proteomes" id="UP000005713">
    <property type="component" value="Unassembled WGS sequence"/>
</dbReference>
<organism evidence="1 2">
    <name type="scientific">Sagittula stellata (strain ATCC 700073 / DSM 11524 / E-37)</name>
    <dbReference type="NCBI Taxonomy" id="388399"/>
    <lineage>
        <taxon>Bacteria</taxon>
        <taxon>Pseudomonadati</taxon>
        <taxon>Pseudomonadota</taxon>
        <taxon>Alphaproteobacteria</taxon>
        <taxon>Rhodobacterales</taxon>
        <taxon>Roseobacteraceae</taxon>
        <taxon>Sagittula</taxon>
    </lineage>
</organism>
<proteinExistence type="predicted"/>
<dbReference type="InterPro" id="IPR004220">
    <property type="entry name" value="5-COMe_2-OHmuconate_Isoase"/>
</dbReference>
<dbReference type="SUPFAM" id="SSF55331">
    <property type="entry name" value="Tautomerase/MIF"/>
    <property type="match status" value="1"/>
</dbReference>
<name>A3K0B9_SAGS3</name>
<dbReference type="Gene3D" id="3.30.429.10">
    <property type="entry name" value="Macrophage Migration Inhibitory Factor"/>
    <property type="match status" value="1"/>
</dbReference>
<dbReference type="PANTHER" id="PTHR37950">
    <property type="entry name" value="4-HYDROXYPHENYLACETATE CATABOLISM PROTEIN"/>
    <property type="match status" value="1"/>
</dbReference>
<accession>A3K0B9</accession>
<dbReference type="EMBL" id="AAYA01000003">
    <property type="protein sequence ID" value="EBA09234.1"/>
    <property type="molecule type" value="Genomic_DNA"/>
</dbReference>